<evidence type="ECO:0000256" key="2">
    <source>
        <dbReference type="ARBA" id="ARBA00023125"/>
    </source>
</evidence>
<name>A0AA88XBE2_9ASTE</name>
<proteinExistence type="predicted"/>
<dbReference type="PANTHER" id="PTHR33400">
    <property type="entry name" value="ZINC FINGER CCCH DOMAIN-CONTAINING PROTEIN 6-RELATED"/>
    <property type="match status" value="1"/>
</dbReference>
<protein>
    <recommendedName>
        <fullName evidence="5">Homeobox domain-containing protein</fullName>
    </recommendedName>
</protein>
<feature type="region of interest" description="Disordered" evidence="4">
    <location>
        <begin position="370"/>
        <end position="390"/>
    </location>
</feature>
<feature type="domain" description="Homeobox" evidence="5">
    <location>
        <begin position="66"/>
        <end position="126"/>
    </location>
</feature>
<evidence type="ECO:0000313" key="6">
    <source>
        <dbReference type="EMBL" id="KAK3041464.1"/>
    </source>
</evidence>
<dbReference type="SUPFAM" id="SSF46689">
    <property type="entry name" value="Homeodomain-like"/>
    <property type="match status" value="1"/>
</dbReference>
<evidence type="ECO:0000256" key="4">
    <source>
        <dbReference type="SAM" id="MobiDB-lite"/>
    </source>
</evidence>
<dbReference type="GO" id="GO:0005634">
    <property type="term" value="C:nucleus"/>
    <property type="evidence" value="ECO:0007669"/>
    <property type="project" value="UniProtKB-SubCell"/>
</dbReference>
<reference evidence="6" key="1">
    <citation type="submission" date="2022-12" db="EMBL/GenBank/DDBJ databases">
        <title>Draft genome assemblies for two species of Escallonia (Escalloniales).</title>
        <authorList>
            <person name="Chanderbali A."/>
            <person name="Dervinis C."/>
            <person name="Anghel I."/>
            <person name="Soltis D."/>
            <person name="Soltis P."/>
            <person name="Zapata F."/>
        </authorList>
    </citation>
    <scope>NUCLEOTIDE SEQUENCE</scope>
    <source>
        <strain evidence="6">UCBG64.0493</strain>
        <tissue evidence="6">Leaf</tissue>
    </source>
</reference>
<dbReference type="AlphaFoldDB" id="A0AA88XBE2"/>
<feature type="compositionally biased region" description="Low complexity" evidence="4">
    <location>
        <begin position="622"/>
        <end position="635"/>
    </location>
</feature>
<dbReference type="InterPro" id="IPR001356">
    <property type="entry name" value="HD"/>
</dbReference>
<dbReference type="InterPro" id="IPR009057">
    <property type="entry name" value="Homeodomain-like_sf"/>
</dbReference>
<dbReference type="PANTHER" id="PTHR33400:SF6">
    <property type="entry name" value="HOMEOBOX PROTEIN LUMINIDEPENDENS"/>
    <property type="match status" value="1"/>
</dbReference>
<feature type="region of interest" description="Disordered" evidence="4">
    <location>
        <begin position="327"/>
        <end position="350"/>
    </location>
</feature>
<keyword evidence="2 3" id="KW-0238">DNA-binding</keyword>
<feature type="compositionally biased region" description="Polar residues" evidence="4">
    <location>
        <begin position="850"/>
        <end position="868"/>
    </location>
</feature>
<feature type="region of interest" description="Disordered" evidence="4">
    <location>
        <begin position="411"/>
        <end position="445"/>
    </location>
</feature>
<dbReference type="GO" id="GO:0010228">
    <property type="term" value="P:vegetative to reproductive phase transition of meristem"/>
    <property type="evidence" value="ECO:0007669"/>
    <property type="project" value="TreeGrafter"/>
</dbReference>
<organism evidence="6 7">
    <name type="scientific">Escallonia herrerae</name>
    <dbReference type="NCBI Taxonomy" id="1293975"/>
    <lineage>
        <taxon>Eukaryota</taxon>
        <taxon>Viridiplantae</taxon>
        <taxon>Streptophyta</taxon>
        <taxon>Embryophyta</taxon>
        <taxon>Tracheophyta</taxon>
        <taxon>Spermatophyta</taxon>
        <taxon>Magnoliopsida</taxon>
        <taxon>eudicotyledons</taxon>
        <taxon>Gunneridae</taxon>
        <taxon>Pentapetalae</taxon>
        <taxon>asterids</taxon>
        <taxon>campanulids</taxon>
        <taxon>Escalloniales</taxon>
        <taxon>Escalloniaceae</taxon>
        <taxon>Escallonia</taxon>
    </lineage>
</organism>
<dbReference type="GO" id="GO:0003677">
    <property type="term" value="F:DNA binding"/>
    <property type="evidence" value="ECO:0007669"/>
    <property type="project" value="UniProtKB-UniRule"/>
</dbReference>
<feature type="compositionally biased region" description="Basic and acidic residues" evidence="4">
    <location>
        <begin position="431"/>
        <end position="443"/>
    </location>
</feature>
<feature type="compositionally biased region" description="Polar residues" evidence="4">
    <location>
        <begin position="642"/>
        <end position="666"/>
    </location>
</feature>
<comment type="subcellular location">
    <subcellularLocation>
        <location evidence="1 3">Nucleus</location>
    </subcellularLocation>
</comment>
<accession>A0AA88XBE2</accession>
<evidence type="ECO:0000256" key="1">
    <source>
        <dbReference type="ARBA" id="ARBA00004123"/>
    </source>
</evidence>
<keyword evidence="3" id="KW-0371">Homeobox</keyword>
<dbReference type="EMBL" id="JAVXUP010000034">
    <property type="protein sequence ID" value="KAK3041464.1"/>
    <property type="molecule type" value="Genomic_DNA"/>
</dbReference>
<evidence type="ECO:0000256" key="3">
    <source>
        <dbReference type="PROSITE-ProRule" id="PRU00108"/>
    </source>
</evidence>
<feature type="region of interest" description="Disordered" evidence="4">
    <location>
        <begin position="619"/>
        <end position="683"/>
    </location>
</feature>
<gene>
    <name evidence="6" type="ORF">RJ639_000441</name>
</gene>
<feature type="region of interest" description="Disordered" evidence="4">
    <location>
        <begin position="844"/>
        <end position="899"/>
    </location>
</feature>
<comment type="caution">
    <text evidence="6">The sequence shown here is derived from an EMBL/GenBank/DDBJ whole genome shotgun (WGS) entry which is preliminary data.</text>
</comment>
<sequence length="899" mass="99739">MEVSPEKQLQLAISSPTPSFKELLDSQTELFRTQIDQLQNIVVSQCKLTGVNPLSQEMAAGALSIKIGKRPRDLLNPKAVKYMQSVFSIKDAITKKESREISDLFGVTATQVREFFTGQRSRVRRFVRLSREKAIRCSAYEETHNEPLCSDPNTPMDPVPLNCVNPISSEEPSCSTQDELLPGIDDSDKHFVENIFSLMRKEEAFSGQAKLMEWILQIEIEWVLGPLSLAITQSSSSTYVSHTAKCKQTSILQDSSIGEIMGNESWDSKLDMHGGALTSSYESPENGRKLETLQPFKLLMASSEDSNKKLIRESRKQRKVLLVEQPGQKTAGRGPQVARSARATQSRPLSADDIQKAKLRAHFMQKKYGKTGKSLDENPQVKTEGPSTCSSAQANILASASISRVRPEIEDYKKPMKLPSSVSSQQEAPNDEERISDPKEPLQKKCKGVQIPWQTPPEIRIDSAWSVGSGENSKEIEVQKNRIRRENEIFYKTVQDIPWNPKDPWDREMDYDDSLTLEIPVEQLPDVEGSETAASPRGSEDIAVASTSSTQNSEEKIVGPDMELLGVLLQNPELVYALTSGQGGNLSNEDTVKLLDMIKANGVSSLSSLTGLNKAEEKVEVSLPSPTPSSNNVPNGWRTESAKNPFSRQNGSTPEVAASFSSQEMLHSSRLVPPQIPPQQSTSVTPMVQKSIPQFSLPQTPIPLTERRCPHVTPSLYQTAPLISPNVQTPSETCINMNNFTVSTLPKPSPVPVVINTPPSRPAAFPLPSMLPTPSLPQTQTLGRQPPSIPKHHLSSSDWGTRQGYASNAHFQTIYNNSSTFYGGLPQAPLQPGPQERDEYMVEPGFESWSPGNSRNGWNYTEPRTNTGYDYRPERSRPRNPPWHRVRGRSGNQSSRDWT</sequence>
<feature type="region of interest" description="Disordered" evidence="4">
    <location>
        <begin position="524"/>
        <end position="556"/>
    </location>
</feature>
<feature type="DNA-binding region" description="Homeobox" evidence="3">
    <location>
        <begin position="68"/>
        <end position="127"/>
    </location>
</feature>
<evidence type="ECO:0000259" key="5">
    <source>
        <dbReference type="PROSITE" id="PS50071"/>
    </source>
</evidence>
<dbReference type="PROSITE" id="PS50071">
    <property type="entry name" value="HOMEOBOX_2"/>
    <property type="match status" value="1"/>
</dbReference>
<dbReference type="Proteomes" id="UP001188597">
    <property type="component" value="Unassembled WGS sequence"/>
</dbReference>
<evidence type="ECO:0000313" key="7">
    <source>
        <dbReference type="Proteomes" id="UP001188597"/>
    </source>
</evidence>
<feature type="compositionally biased region" description="Polar residues" evidence="4">
    <location>
        <begin position="890"/>
        <end position="899"/>
    </location>
</feature>
<keyword evidence="3" id="KW-0539">Nucleus</keyword>
<keyword evidence="7" id="KW-1185">Reference proteome</keyword>
<dbReference type="SMART" id="SM00389">
    <property type="entry name" value="HOX"/>
    <property type="match status" value="1"/>
</dbReference>